<dbReference type="Proteomes" id="UP000004324">
    <property type="component" value="Unassembled WGS sequence"/>
</dbReference>
<evidence type="ECO:0000313" key="1">
    <source>
        <dbReference type="EMBL" id="EIW20526.1"/>
    </source>
</evidence>
<organism evidence="1 2">
    <name type="scientific">Pelosinus fermentans B4</name>
    <dbReference type="NCBI Taxonomy" id="1149862"/>
    <lineage>
        <taxon>Bacteria</taxon>
        <taxon>Bacillati</taxon>
        <taxon>Bacillota</taxon>
        <taxon>Negativicutes</taxon>
        <taxon>Selenomonadales</taxon>
        <taxon>Sporomusaceae</taxon>
        <taxon>Pelosinus</taxon>
    </lineage>
</organism>
<reference evidence="1 2" key="1">
    <citation type="journal article" date="2012" name="J. Bacteriol.">
        <title>Draft Genome Sequences for Two Metal-Reducing Pelosinus fermentans Strains Isolated from a Cr(VI)-Contaminated Site and for Type Strain R7.</title>
        <authorList>
            <person name="Brown S.D."/>
            <person name="Podar M."/>
            <person name="Klingeman D.M."/>
            <person name="Johnson C.M."/>
            <person name="Yang Z.K."/>
            <person name="Utturkar S.M."/>
            <person name="Land M.L."/>
            <person name="Mosher J.J."/>
            <person name="Hurt R.A.Jr."/>
            <person name="Phelps T.J."/>
            <person name="Palumbo A.V."/>
            <person name="Arkin A.P."/>
            <person name="Hazen T.C."/>
            <person name="Elias D.A."/>
        </authorList>
    </citation>
    <scope>NUCLEOTIDE SEQUENCE [LARGE SCALE GENOMIC DNA]</scope>
    <source>
        <strain evidence="1 2">B4</strain>
    </source>
</reference>
<evidence type="ECO:0000313" key="2">
    <source>
        <dbReference type="Proteomes" id="UP000004324"/>
    </source>
</evidence>
<sequence length="56" mass="6684">MAKEIKAVLQPGDKIYTLFEYNEVVIRGNKESFIIRIEKVEESKRNMYRQYVRAMG</sequence>
<protein>
    <submittedName>
        <fullName evidence="1">Uncharacterized protein</fullName>
    </submittedName>
</protein>
<dbReference type="RefSeq" id="WP_007930882.1">
    <property type="nucleotide sequence ID" value="NZ_AKVJ01000006.1"/>
</dbReference>
<gene>
    <name evidence="1" type="ORF">FB4_2145</name>
</gene>
<dbReference type="EMBL" id="AKVJ01000006">
    <property type="protein sequence ID" value="EIW20526.1"/>
    <property type="molecule type" value="Genomic_DNA"/>
</dbReference>
<dbReference type="AlphaFoldDB" id="I9LJC7"/>
<proteinExistence type="predicted"/>
<accession>I9LJC7</accession>
<dbReference type="PATRIC" id="fig|1149862.3.peg.420"/>
<name>I9LJC7_9FIRM</name>
<comment type="caution">
    <text evidence="1">The sequence shown here is derived from an EMBL/GenBank/DDBJ whole genome shotgun (WGS) entry which is preliminary data.</text>
</comment>
<keyword evidence="2" id="KW-1185">Reference proteome</keyword>